<evidence type="ECO:0000313" key="2">
    <source>
        <dbReference type="Proteomes" id="UP001148662"/>
    </source>
</evidence>
<sequence length="145" mass="15934">MEDKMVPLASLKRSAKSSAPRSRWPPSQKSANLYSNHPAHNFHSSLLDDHRVFVEVALTHESTSPALPGLANGSFLTCDLSHPSLWHTYPTSRIGCEDHKPSPNSPLHDCNLSIPTPGRYFLVDTIQAAFNPPGSRLHKGMASRT</sequence>
<gene>
    <name evidence="1" type="ORF">NM688_g1707</name>
</gene>
<proteinExistence type="predicted"/>
<name>A0ACC1TAB9_9APHY</name>
<organism evidence="1 2">
    <name type="scientific">Phlebia brevispora</name>
    <dbReference type="NCBI Taxonomy" id="194682"/>
    <lineage>
        <taxon>Eukaryota</taxon>
        <taxon>Fungi</taxon>
        <taxon>Dikarya</taxon>
        <taxon>Basidiomycota</taxon>
        <taxon>Agaricomycotina</taxon>
        <taxon>Agaricomycetes</taxon>
        <taxon>Polyporales</taxon>
        <taxon>Meruliaceae</taxon>
        <taxon>Phlebia</taxon>
    </lineage>
</organism>
<protein>
    <submittedName>
        <fullName evidence="1">Uncharacterized protein</fullName>
    </submittedName>
</protein>
<comment type="caution">
    <text evidence="1">The sequence shown here is derived from an EMBL/GenBank/DDBJ whole genome shotgun (WGS) entry which is preliminary data.</text>
</comment>
<reference evidence="1" key="1">
    <citation type="submission" date="2022-07" db="EMBL/GenBank/DDBJ databases">
        <title>Genome Sequence of Phlebia brevispora.</title>
        <authorList>
            <person name="Buettner E."/>
        </authorList>
    </citation>
    <scope>NUCLEOTIDE SEQUENCE</scope>
    <source>
        <strain evidence="1">MPL23</strain>
    </source>
</reference>
<evidence type="ECO:0000313" key="1">
    <source>
        <dbReference type="EMBL" id="KAJ3557007.1"/>
    </source>
</evidence>
<accession>A0ACC1TAB9</accession>
<keyword evidence="2" id="KW-1185">Reference proteome</keyword>
<dbReference type="EMBL" id="JANHOG010000192">
    <property type="protein sequence ID" value="KAJ3557007.1"/>
    <property type="molecule type" value="Genomic_DNA"/>
</dbReference>
<dbReference type="Proteomes" id="UP001148662">
    <property type="component" value="Unassembled WGS sequence"/>
</dbReference>